<comment type="similarity">
    <text evidence="2 5">Belongs to the acyl-CoA dehydrogenase family.</text>
</comment>
<dbReference type="InterPro" id="IPR009075">
    <property type="entry name" value="AcylCo_DH/oxidase_C"/>
</dbReference>
<evidence type="ECO:0000259" key="6">
    <source>
        <dbReference type="Pfam" id="PF00441"/>
    </source>
</evidence>
<evidence type="ECO:0000259" key="8">
    <source>
        <dbReference type="Pfam" id="PF02771"/>
    </source>
</evidence>
<evidence type="ECO:0000256" key="2">
    <source>
        <dbReference type="ARBA" id="ARBA00009347"/>
    </source>
</evidence>
<dbReference type="InterPro" id="IPR046373">
    <property type="entry name" value="Acyl-CoA_Oxase/DH_mid-dom_sf"/>
</dbReference>
<dbReference type="InterPro" id="IPR006091">
    <property type="entry name" value="Acyl-CoA_Oxase/DH_mid-dom"/>
</dbReference>
<comment type="cofactor">
    <cofactor evidence="1 5">
        <name>FAD</name>
        <dbReference type="ChEBI" id="CHEBI:57692"/>
    </cofactor>
</comment>
<dbReference type="PANTHER" id="PTHR43884:SF12">
    <property type="entry name" value="ISOVALERYL-COA DEHYDROGENASE, MITOCHONDRIAL-RELATED"/>
    <property type="match status" value="1"/>
</dbReference>
<dbReference type="Gene3D" id="1.10.540.10">
    <property type="entry name" value="Acyl-CoA dehydrogenase/oxidase, N-terminal domain"/>
    <property type="match status" value="1"/>
</dbReference>
<evidence type="ECO:0000256" key="5">
    <source>
        <dbReference type="RuleBase" id="RU362125"/>
    </source>
</evidence>
<feature type="domain" description="Acyl-CoA dehydrogenase/oxidase N-terminal" evidence="8">
    <location>
        <begin position="6"/>
        <end position="118"/>
    </location>
</feature>
<dbReference type="RefSeq" id="WP_186503862.1">
    <property type="nucleotide sequence ID" value="NZ_JACOGK010000028.1"/>
</dbReference>
<dbReference type="InterPro" id="IPR036250">
    <property type="entry name" value="AcylCo_DH-like_C"/>
</dbReference>
<evidence type="ECO:0000256" key="3">
    <source>
        <dbReference type="ARBA" id="ARBA00022630"/>
    </source>
</evidence>
<dbReference type="Proteomes" id="UP000606870">
    <property type="component" value="Unassembled WGS sequence"/>
</dbReference>
<dbReference type="Pfam" id="PF02770">
    <property type="entry name" value="Acyl-CoA_dh_M"/>
    <property type="match status" value="1"/>
</dbReference>
<name>A0ABR6VJU9_9FIRM</name>
<feature type="domain" description="Acyl-CoA dehydrogenase/oxidase C-terminal" evidence="6">
    <location>
        <begin position="231"/>
        <end position="378"/>
    </location>
</feature>
<keyword evidence="4 5" id="KW-0274">FAD</keyword>
<dbReference type="Pfam" id="PF00441">
    <property type="entry name" value="Acyl-CoA_dh_1"/>
    <property type="match status" value="1"/>
</dbReference>
<dbReference type="EMBL" id="JACOGK010000028">
    <property type="protein sequence ID" value="MBC3537461.1"/>
    <property type="molecule type" value="Genomic_DNA"/>
</dbReference>
<dbReference type="InterPro" id="IPR037069">
    <property type="entry name" value="AcylCoA_DH/ox_N_sf"/>
</dbReference>
<sequence length="381" mass="41306">MDFNLTDVHQEFINLAAGFGKKKLAPTITERDHQGIFDEDLVSEMLGLGLCGAYFEEKYGGAECDVLSYILAVEELAKYDAGMSITLSATVSLCANPIWQFGTEAQKEKYLTPLVEGKKLGAFGLTEPNAGTDASGQQTVAVKNEDGSYTLNGSKIFITNGGAADIYIVFAMTDKSQGSHNGISAFILEKDMPGFTFGKKEDKLGIHTSQTMELVFQDVKVPAENLLGQEGQGFKIAMKTLDGGRIGVAAQALGIAEAALQDAVEYSKQRVQFGKPLCKFQSISFKLADMKMKVEAARLLVYKAACKKQEDQPFSVDAAIAKRVASDVAMEIATEAVQIFGGYGYSEEYPVARHLRDAKITQIYEGTNEVQLMVTSSALLR</sequence>
<dbReference type="InterPro" id="IPR006089">
    <property type="entry name" value="Acyl-CoA_DH_CS"/>
</dbReference>
<dbReference type="PIRSF" id="PIRSF016578">
    <property type="entry name" value="HsaA"/>
    <property type="match status" value="1"/>
</dbReference>
<comment type="caution">
    <text evidence="9">The sequence shown here is derived from an EMBL/GenBank/DDBJ whole genome shotgun (WGS) entry which is preliminary data.</text>
</comment>
<dbReference type="InterPro" id="IPR009100">
    <property type="entry name" value="AcylCoA_DH/oxidase_NM_dom_sf"/>
</dbReference>
<reference evidence="9 10" key="1">
    <citation type="submission" date="2020-08" db="EMBL/GenBank/DDBJ databases">
        <authorList>
            <person name="Liu C."/>
            <person name="Sun Q."/>
        </authorList>
    </citation>
    <scope>NUCLEOTIDE SEQUENCE [LARGE SCALE GENOMIC DNA]</scope>
    <source>
        <strain evidence="9 10">NSJ-59</strain>
    </source>
</reference>
<dbReference type="PROSITE" id="PS00073">
    <property type="entry name" value="ACYL_COA_DH_2"/>
    <property type="match status" value="1"/>
</dbReference>
<dbReference type="PANTHER" id="PTHR43884">
    <property type="entry name" value="ACYL-COA DEHYDROGENASE"/>
    <property type="match status" value="1"/>
</dbReference>
<evidence type="ECO:0000256" key="1">
    <source>
        <dbReference type="ARBA" id="ARBA00001974"/>
    </source>
</evidence>
<keyword evidence="3 5" id="KW-0285">Flavoprotein</keyword>
<dbReference type="InterPro" id="IPR013786">
    <property type="entry name" value="AcylCoA_DH/ox_N"/>
</dbReference>
<dbReference type="PROSITE" id="PS00072">
    <property type="entry name" value="ACYL_COA_DH_1"/>
    <property type="match status" value="1"/>
</dbReference>
<evidence type="ECO:0000313" key="9">
    <source>
        <dbReference type="EMBL" id="MBC3537461.1"/>
    </source>
</evidence>
<evidence type="ECO:0000256" key="4">
    <source>
        <dbReference type="ARBA" id="ARBA00022827"/>
    </source>
</evidence>
<protein>
    <submittedName>
        <fullName evidence="9">Acyl-CoA dehydrogenase</fullName>
    </submittedName>
</protein>
<organism evidence="9 10">
    <name type="scientific">Megasphaera hominis</name>
    <dbReference type="NCBI Taxonomy" id="159836"/>
    <lineage>
        <taxon>Bacteria</taxon>
        <taxon>Bacillati</taxon>
        <taxon>Bacillota</taxon>
        <taxon>Negativicutes</taxon>
        <taxon>Veillonellales</taxon>
        <taxon>Veillonellaceae</taxon>
        <taxon>Megasphaera</taxon>
    </lineage>
</organism>
<proteinExistence type="inferred from homology"/>
<dbReference type="Gene3D" id="1.20.140.10">
    <property type="entry name" value="Butyryl-CoA Dehydrogenase, subunit A, domain 3"/>
    <property type="match status" value="1"/>
</dbReference>
<evidence type="ECO:0000259" key="7">
    <source>
        <dbReference type="Pfam" id="PF02770"/>
    </source>
</evidence>
<dbReference type="Pfam" id="PF02771">
    <property type="entry name" value="Acyl-CoA_dh_N"/>
    <property type="match status" value="1"/>
</dbReference>
<evidence type="ECO:0000313" key="10">
    <source>
        <dbReference type="Proteomes" id="UP000606870"/>
    </source>
</evidence>
<accession>A0ABR6VJU9</accession>
<dbReference type="CDD" id="cd01158">
    <property type="entry name" value="SCAD_SBCAD"/>
    <property type="match status" value="1"/>
</dbReference>
<keyword evidence="5" id="KW-0560">Oxidoreductase</keyword>
<dbReference type="Gene3D" id="2.40.110.10">
    <property type="entry name" value="Butyryl-CoA Dehydrogenase, subunit A, domain 2"/>
    <property type="match status" value="1"/>
</dbReference>
<feature type="domain" description="Acyl-CoA oxidase/dehydrogenase middle" evidence="7">
    <location>
        <begin position="122"/>
        <end position="219"/>
    </location>
</feature>
<keyword evidence="10" id="KW-1185">Reference proteome</keyword>
<dbReference type="SUPFAM" id="SSF56645">
    <property type="entry name" value="Acyl-CoA dehydrogenase NM domain-like"/>
    <property type="match status" value="1"/>
</dbReference>
<dbReference type="SUPFAM" id="SSF47203">
    <property type="entry name" value="Acyl-CoA dehydrogenase C-terminal domain-like"/>
    <property type="match status" value="1"/>
</dbReference>
<gene>
    <name evidence="9" type="ORF">H8J70_09375</name>
</gene>